<dbReference type="InterPro" id="IPR050259">
    <property type="entry name" value="SDR"/>
</dbReference>
<dbReference type="InterPro" id="IPR036291">
    <property type="entry name" value="NAD(P)-bd_dom_sf"/>
</dbReference>
<evidence type="ECO:0000256" key="2">
    <source>
        <dbReference type="ARBA" id="ARBA00023002"/>
    </source>
</evidence>
<organism evidence="3 4">
    <name type="scientific">Georgfuchsia toluolica</name>
    <dbReference type="NCBI Taxonomy" id="424218"/>
    <lineage>
        <taxon>Bacteria</taxon>
        <taxon>Pseudomonadati</taxon>
        <taxon>Pseudomonadota</taxon>
        <taxon>Betaproteobacteria</taxon>
        <taxon>Nitrosomonadales</taxon>
        <taxon>Sterolibacteriaceae</taxon>
        <taxon>Georgfuchsia</taxon>
    </lineage>
</organism>
<reference evidence="3" key="1">
    <citation type="submission" date="2021-04" db="EMBL/GenBank/DDBJ databases">
        <authorList>
            <person name="Hornung B."/>
        </authorList>
    </citation>
    <scope>NUCLEOTIDE SEQUENCE</scope>
    <source>
        <strain evidence="3">G5G6</strain>
    </source>
</reference>
<keyword evidence="2 3" id="KW-0560">Oxidoreductase</keyword>
<proteinExistence type="inferred from homology"/>
<protein>
    <submittedName>
        <fullName evidence="3">3-oxoacyl-(Acyl-carrier protein) reductase</fullName>
        <ecNumber evidence="3">1.1.1.100</ecNumber>
    </submittedName>
</protein>
<evidence type="ECO:0000256" key="1">
    <source>
        <dbReference type="ARBA" id="ARBA00006484"/>
    </source>
</evidence>
<dbReference type="AlphaFoldDB" id="A0A916NJ72"/>
<dbReference type="PANTHER" id="PTHR42879">
    <property type="entry name" value="3-OXOACYL-(ACYL-CARRIER-PROTEIN) REDUCTASE"/>
    <property type="match status" value="1"/>
</dbReference>
<evidence type="ECO:0000313" key="4">
    <source>
        <dbReference type="Proteomes" id="UP000742786"/>
    </source>
</evidence>
<dbReference type="FunFam" id="3.40.50.720:FF:000173">
    <property type="entry name" value="3-oxoacyl-[acyl-carrier protein] reductase"/>
    <property type="match status" value="1"/>
</dbReference>
<dbReference type="InterPro" id="IPR002347">
    <property type="entry name" value="SDR_fam"/>
</dbReference>
<accession>A0A916NJ72</accession>
<dbReference type="PRINTS" id="PR00080">
    <property type="entry name" value="SDRFAMILY"/>
</dbReference>
<dbReference type="Gene3D" id="3.40.50.720">
    <property type="entry name" value="NAD(P)-binding Rossmann-like Domain"/>
    <property type="match status" value="1"/>
</dbReference>
<dbReference type="PRINTS" id="PR00081">
    <property type="entry name" value="GDHRDH"/>
</dbReference>
<dbReference type="SUPFAM" id="SSF51735">
    <property type="entry name" value="NAD(P)-binding Rossmann-fold domains"/>
    <property type="match status" value="1"/>
</dbReference>
<dbReference type="RefSeq" id="WP_220637143.1">
    <property type="nucleotide sequence ID" value="NZ_CAJQUM010000001.1"/>
</dbReference>
<comment type="caution">
    <text evidence="3">The sequence shown here is derived from an EMBL/GenBank/DDBJ whole genome shotgun (WGS) entry which is preliminary data.</text>
</comment>
<name>A0A916NJ72_9PROT</name>
<dbReference type="Proteomes" id="UP000742786">
    <property type="component" value="Unassembled WGS sequence"/>
</dbReference>
<comment type="similarity">
    <text evidence="1">Belongs to the short-chain dehydrogenases/reductases (SDR) family.</text>
</comment>
<dbReference type="PANTHER" id="PTHR42879:SF2">
    <property type="entry name" value="3-OXOACYL-[ACYL-CARRIER-PROTEIN] REDUCTASE FABG"/>
    <property type="match status" value="1"/>
</dbReference>
<dbReference type="GO" id="GO:0004316">
    <property type="term" value="F:3-oxoacyl-[acyl-carrier-protein] reductase (NADPH) activity"/>
    <property type="evidence" value="ECO:0007669"/>
    <property type="project" value="UniProtKB-EC"/>
</dbReference>
<gene>
    <name evidence="3" type="ORF">GTOL_13286</name>
</gene>
<dbReference type="Pfam" id="PF13561">
    <property type="entry name" value="adh_short_C2"/>
    <property type="match status" value="1"/>
</dbReference>
<evidence type="ECO:0000313" key="3">
    <source>
        <dbReference type="EMBL" id="CAG4885403.1"/>
    </source>
</evidence>
<dbReference type="EMBL" id="CAJQUM010000001">
    <property type="protein sequence ID" value="CAG4885403.1"/>
    <property type="molecule type" value="Genomic_DNA"/>
</dbReference>
<dbReference type="EC" id="1.1.1.100" evidence="3"/>
<keyword evidence="4" id="KW-1185">Reference proteome</keyword>
<sequence>MQAKVKGRVALIVGASDEVGAAIAQQLAGAGASVVLCDKESQPLEALSAKIAAAGGVATTFRVDMSNSAAIDKCIAEILARHGRIDILVNNGPESESKALSDLSAQDFAATLNSSLGTQFHFLRGIVPVMQKNNGGRVINISSLNYLGIPKNADTAAAKSALFGLTRSIALEVARSNVTVNCVVKGDIATANLSEEQQTKISGGIPVKRMGTPADVSYAVGFFASDTSDYITGQTFFVCGGKSDYFSMSV</sequence>